<dbReference type="STRING" id="1121419.SAMN05443529_1328"/>
<dbReference type="AlphaFoldDB" id="A0A1G8JBW3"/>
<gene>
    <name evidence="2" type="ORF">SAMN05443529_1328</name>
</gene>
<accession>A0A1G8JBW3</accession>
<organism evidence="2 3">
    <name type="scientific">Desulfosporosinus hippei DSM 8344</name>
    <dbReference type="NCBI Taxonomy" id="1121419"/>
    <lineage>
        <taxon>Bacteria</taxon>
        <taxon>Bacillati</taxon>
        <taxon>Bacillota</taxon>
        <taxon>Clostridia</taxon>
        <taxon>Eubacteriales</taxon>
        <taxon>Desulfitobacteriaceae</taxon>
        <taxon>Desulfosporosinus</taxon>
    </lineage>
</organism>
<dbReference type="RefSeq" id="WP_092335416.1">
    <property type="nucleotide sequence ID" value="NZ_FNCP01000032.1"/>
</dbReference>
<protein>
    <submittedName>
        <fullName evidence="2">Uncharacterized protein</fullName>
    </submittedName>
</protein>
<feature type="transmembrane region" description="Helical" evidence="1">
    <location>
        <begin position="30"/>
        <end position="52"/>
    </location>
</feature>
<dbReference type="OrthoDB" id="9807778at2"/>
<reference evidence="3" key="1">
    <citation type="submission" date="2016-10" db="EMBL/GenBank/DDBJ databases">
        <authorList>
            <person name="Varghese N."/>
            <person name="Submissions S."/>
        </authorList>
    </citation>
    <scope>NUCLEOTIDE SEQUENCE [LARGE SCALE GENOMIC DNA]</scope>
    <source>
        <strain evidence="3">DSM 8344</strain>
    </source>
</reference>
<keyword evidence="3" id="KW-1185">Reference proteome</keyword>
<proteinExistence type="predicted"/>
<evidence type="ECO:0000256" key="1">
    <source>
        <dbReference type="SAM" id="Phobius"/>
    </source>
</evidence>
<keyword evidence="1" id="KW-0812">Transmembrane</keyword>
<dbReference type="Proteomes" id="UP000198656">
    <property type="component" value="Unassembled WGS sequence"/>
</dbReference>
<keyword evidence="1" id="KW-1133">Transmembrane helix</keyword>
<name>A0A1G8JBW3_9FIRM</name>
<dbReference type="EMBL" id="FNCP01000032">
    <property type="protein sequence ID" value="SDI28110.1"/>
    <property type="molecule type" value="Genomic_DNA"/>
</dbReference>
<evidence type="ECO:0000313" key="3">
    <source>
        <dbReference type="Proteomes" id="UP000198656"/>
    </source>
</evidence>
<sequence>MKALNLDVGIRTWKPFLDGLTSLSVKPLQLANYAGIILITFGFSYLLAMLLLKVFSAAVICGVESEAGECTSTKGNPENHSHLWKGYLTIR</sequence>
<evidence type="ECO:0000313" key="2">
    <source>
        <dbReference type="EMBL" id="SDI28110.1"/>
    </source>
</evidence>
<keyword evidence="1" id="KW-0472">Membrane</keyword>